<evidence type="ECO:0000256" key="3">
    <source>
        <dbReference type="ARBA" id="ARBA00022448"/>
    </source>
</evidence>
<evidence type="ECO:0000256" key="4">
    <source>
        <dbReference type="ARBA" id="ARBA00022475"/>
    </source>
</evidence>
<organism evidence="9 10">
    <name type="scientific">Paenibacillus sediminis</name>
    <dbReference type="NCBI Taxonomy" id="664909"/>
    <lineage>
        <taxon>Bacteria</taxon>
        <taxon>Bacillati</taxon>
        <taxon>Bacillota</taxon>
        <taxon>Bacilli</taxon>
        <taxon>Bacillales</taxon>
        <taxon>Paenibacillaceae</taxon>
        <taxon>Paenibacillus</taxon>
    </lineage>
</organism>
<dbReference type="EMBL" id="JAGGKP010000001">
    <property type="protein sequence ID" value="MBP1935627.1"/>
    <property type="molecule type" value="Genomic_DNA"/>
</dbReference>
<reference evidence="9 10" key="1">
    <citation type="submission" date="2021-03" db="EMBL/GenBank/DDBJ databases">
        <title>Genomic Encyclopedia of Type Strains, Phase IV (KMG-IV): sequencing the most valuable type-strain genomes for metagenomic binning, comparative biology and taxonomic classification.</title>
        <authorList>
            <person name="Goeker M."/>
        </authorList>
    </citation>
    <scope>NUCLEOTIDE SEQUENCE [LARGE SCALE GENOMIC DNA]</scope>
    <source>
        <strain evidence="9 10">DSM 23491</strain>
    </source>
</reference>
<evidence type="ECO:0000256" key="1">
    <source>
        <dbReference type="ARBA" id="ARBA00004651"/>
    </source>
</evidence>
<dbReference type="RefSeq" id="WP_209845032.1">
    <property type="nucleotide sequence ID" value="NZ_CBCRVE010000001.1"/>
</dbReference>
<dbReference type="InterPro" id="IPR000522">
    <property type="entry name" value="ABC_transptr_permease_BtuC"/>
</dbReference>
<comment type="caution">
    <text evidence="9">The sequence shown here is derived from an EMBL/GenBank/DDBJ whole genome shotgun (WGS) entry which is preliminary data.</text>
</comment>
<gene>
    <name evidence="9" type="ORF">J2Z20_000488</name>
</gene>
<feature type="transmembrane region" description="Helical" evidence="8">
    <location>
        <begin position="12"/>
        <end position="35"/>
    </location>
</feature>
<feature type="transmembrane region" description="Helical" evidence="8">
    <location>
        <begin position="238"/>
        <end position="269"/>
    </location>
</feature>
<keyword evidence="6 8" id="KW-1133">Transmembrane helix</keyword>
<dbReference type="PANTHER" id="PTHR30472">
    <property type="entry name" value="FERRIC ENTEROBACTIN TRANSPORT SYSTEM PERMEASE PROTEIN"/>
    <property type="match status" value="1"/>
</dbReference>
<accession>A0ABS4GZC3</accession>
<feature type="transmembrane region" description="Helical" evidence="8">
    <location>
        <begin position="314"/>
        <end position="331"/>
    </location>
</feature>
<keyword evidence="7 8" id="KW-0472">Membrane</keyword>
<feature type="transmembrane region" description="Helical" evidence="8">
    <location>
        <begin position="96"/>
        <end position="117"/>
    </location>
</feature>
<dbReference type="Gene3D" id="1.10.3470.10">
    <property type="entry name" value="ABC transporter involved in vitamin B12 uptake, BtuC"/>
    <property type="match status" value="1"/>
</dbReference>
<evidence type="ECO:0000256" key="8">
    <source>
        <dbReference type="SAM" id="Phobius"/>
    </source>
</evidence>
<name>A0ABS4GZC3_9BACL</name>
<keyword evidence="4" id="KW-1003">Cell membrane</keyword>
<dbReference type="CDD" id="cd06550">
    <property type="entry name" value="TM_ABC_iron-siderophores_like"/>
    <property type="match status" value="1"/>
</dbReference>
<proteinExistence type="inferred from homology"/>
<sequence length="337" mass="35713">MHSYLLHNNRYRWLGVFIGVLLALTGFAASVMFGVHKTEWHDTWQALIAFNGSNEQIIIRDVRIPRAFIGAFVGASLGICGVMLQSLTKNPLADSGIFGINAGAALFVVTSFVIFGVNSLTSFTWIAFLGAGVSCLLVFILGSVGRQGLTPLKITLAGAAIAALCSSLTNGMLIASNRAMEEVLFWMTGSVEGRSLDMLLKVAPYMAGAWIVSFFIGPAINTLLLGDDVAKSLGQKTALLKLLMGILIVILAGSSVAIAGPIGFIGLVIPHIARYLVGNDIRWLAIYSGLLGAILLLLSDIAARFIAAPGEMPIGVMTALIGVPFFVYAARKGLLQK</sequence>
<feature type="transmembrane region" description="Helical" evidence="8">
    <location>
        <begin position="205"/>
        <end position="226"/>
    </location>
</feature>
<comment type="subcellular location">
    <subcellularLocation>
        <location evidence="1">Cell membrane</location>
        <topology evidence="1">Multi-pass membrane protein</topology>
    </subcellularLocation>
</comment>
<evidence type="ECO:0000313" key="10">
    <source>
        <dbReference type="Proteomes" id="UP001519273"/>
    </source>
</evidence>
<dbReference type="SUPFAM" id="SSF81345">
    <property type="entry name" value="ABC transporter involved in vitamin B12 uptake, BtuC"/>
    <property type="match status" value="1"/>
</dbReference>
<evidence type="ECO:0000313" key="9">
    <source>
        <dbReference type="EMBL" id="MBP1935627.1"/>
    </source>
</evidence>
<keyword evidence="10" id="KW-1185">Reference proteome</keyword>
<dbReference type="Pfam" id="PF01032">
    <property type="entry name" value="FecCD"/>
    <property type="match status" value="1"/>
</dbReference>
<evidence type="ECO:0000256" key="2">
    <source>
        <dbReference type="ARBA" id="ARBA00007935"/>
    </source>
</evidence>
<protein>
    <submittedName>
        <fullName evidence="9">Iron complex transport system permease protein</fullName>
    </submittedName>
</protein>
<dbReference type="PANTHER" id="PTHR30472:SF65">
    <property type="entry name" value="SIDEROPHORE TRANSPORT SYSTEM PERMEASE PROTEIN YFIZ-RELATED"/>
    <property type="match status" value="1"/>
</dbReference>
<feature type="transmembrane region" description="Helical" evidence="8">
    <location>
        <begin position="123"/>
        <end position="142"/>
    </location>
</feature>
<evidence type="ECO:0000256" key="6">
    <source>
        <dbReference type="ARBA" id="ARBA00022989"/>
    </source>
</evidence>
<keyword evidence="5 8" id="KW-0812">Transmembrane</keyword>
<dbReference type="Proteomes" id="UP001519273">
    <property type="component" value="Unassembled WGS sequence"/>
</dbReference>
<dbReference type="InterPro" id="IPR037294">
    <property type="entry name" value="ABC_BtuC-like"/>
</dbReference>
<comment type="similarity">
    <text evidence="2">Belongs to the binding-protein-dependent transport system permease family. FecCD subfamily.</text>
</comment>
<keyword evidence="3" id="KW-0813">Transport</keyword>
<feature type="transmembrane region" description="Helical" evidence="8">
    <location>
        <begin position="64"/>
        <end position="84"/>
    </location>
</feature>
<evidence type="ECO:0000256" key="5">
    <source>
        <dbReference type="ARBA" id="ARBA00022692"/>
    </source>
</evidence>
<feature type="transmembrane region" description="Helical" evidence="8">
    <location>
        <begin position="281"/>
        <end position="302"/>
    </location>
</feature>
<evidence type="ECO:0000256" key="7">
    <source>
        <dbReference type="ARBA" id="ARBA00023136"/>
    </source>
</evidence>